<keyword evidence="2" id="KW-0378">Hydrolase</keyword>
<keyword evidence="5" id="KW-1185">Reference proteome</keyword>
<dbReference type="Proteomes" id="UP001242811">
    <property type="component" value="Unassembled WGS sequence"/>
</dbReference>
<dbReference type="InterPro" id="IPR006710">
    <property type="entry name" value="Glyco_hydro_43"/>
</dbReference>
<proteinExistence type="inferred from homology"/>
<dbReference type="InterPro" id="IPR008979">
    <property type="entry name" value="Galactose-bd-like_sf"/>
</dbReference>
<reference evidence="4 5" key="1">
    <citation type="submission" date="2023-07" db="EMBL/GenBank/DDBJ databases">
        <title>Genomic Encyclopedia of Type Strains, Phase IV (KMG-IV): sequencing the most valuable type-strain genomes for metagenomic binning, comparative biology and taxonomic classification.</title>
        <authorList>
            <person name="Goeker M."/>
        </authorList>
    </citation>
    <scope>NUCLEOTIDE SEQUENCE [LARGE SCALE GENOMIC DNA]</scope>
    <source>
        <strain evidence="4 5">DSM 14914</strain>
    </source>
</reference>
<keyword evidence="3" id="KW-0326">Glycosidase</keyword>
<gene>
    <name evidence="4" type="ORF">QOZ95_004720</name>
</gene>
<dbReference type="SUPFAM" id="SSF49785">
    <property type="entry name" value="Galactose-binding domain-like"/>
    <property type="match status" value="1"/>
</dbReference>
<evidence type="ECO:0000256" key="1">
    <source>
        <dbReference type="ARBA" id="ARBA00009865"/>
    </source>
</evidence>
<comment type="caution">
    <text evidence="4">The sequence shown here is derived from an EMBL/GenBank/DDBJ whole genome shotgun (WGS) entry which is preliminary data.</text>
</comment>
<evidence type="ECO:0000313" key="5">
    <source>
        <dbReference type="Proteomes" id="UP001242811"/>
    </source>
</evidence>
<comment type="similarity">
    <text evidence="1">Belongs to the glycosyl hydrolase 43 family.</text>
</comment>
<dbReference type="InterPro" id="IPR023296">
    <property type="entry name" value="Glyco_hydro_beta-prop_sf"/>
</dbReference>
<evidence type="ECO:0000256" key="2">
    <source>
        <dbReference type="ARBA" id="ARBA00022801"/>
    </source>
</evidence>
<sequence>MNKHNGKYYLQYASPGTEYNVYSDGVYVSDKPLGPYTLALNNPYSYKPRGFISGAGHGSTVEDCHGNLWHAATMRISVNHAFERRLGLWPAGFDQDGELFCNQRYGDWPFNIEQANINPWKNPEWMLLFYGKPAKASSYEEGGDATRATDENVQTWWRAASNFIDFQFVT</sequence>
<dbReference type="EMBL" id="JAUSWA010000038">
    <property type="protein sequence ID" value="MDQ0496530.1"/>
    <property type="molecule type" value="Genomic_DNA"/>
</dbReference>
<dbReference type="SUPFAM" id="SSF75005">
    <property type="entry name" value="Arabinanase/levansucrase/invertase"/>
    <property type="match status" value="1"/>
</dbReference>
<evidence type="ECO:0000256" key="3">
    <source>
        <dbReference type="ARBA" id="ARBA00023295"/>
    </source>
</evidence>
<dbReference type="Pfam" id="PF04616">
    <property type="entry name" value="Glyco_hydro_43"/>
    <property type="match status" value="1"/>
</dbReference>
<dbReference type="RefSeq" id="WP_152381658.1">
    <property type="nucleotide sequence ID" value="NZ_CP045298.1"/>
</dbReference>
<accession>A0ABU0L5I9</accession>
<evidence type="ECO:0000313" key="4">
    <source>
        <dbReference type="EMBL" id="MDQ0496530.1"/>
    </source>
</evidence>
<dbReference type="Gene3D" id="2.115.10.20">
    <property type="entry name" value="Glycosyl hydrolase domain, family 43"/>
    <property type="match status" value="1"/>
</dbReference>
<protein>
    <submittedName>
        <fullName evidence="4">Uncharacterized protein</fullName>
    </submittedName>
</protein>
<name>A0ABU0L5I9_9BACL</name>
<organism evidence="4 5">
    <name type="scientific">Paenibacillus brasilensis</name>
    <dbReference type="NCBI Taxonomy" id="128574"/>
    <lineage>
        <taxon>Bacteria</taxon>
        <taxon>Bacillati</taxon>
        <taxon>Bacillota</taxon>
        <taxon>Bacilli</taxon>
        <taxon>Bacillales</taxon>
        <taxon>Paenibacillaceae</taxon>
        <taxon>Paenibacillus</taxon>
    </lineage>
</organism>